<feature type="binding site" evidence="5">
    <location>
        <position position="246"/>
    </location>
    <ligand>
        <name>Ni(2+)</name>
        <dbReference type="ChEBI" id="CHEBI:49786"/>
        <label>2</label>
    </ligand>
</feature>
<feature type="binding site" evidence="5 7">
    <location>
        <position position="219"/>
    </location>
    <ligand>
        <name>substrate</name>
    </ligand>
</feature>
<dbReference type="InterPro" id="IPR011059">
    <property type="entry name" value="Metal-dep_hydrolase_composite"/>
</dbReference>
<comment type="pathway">
    <text evidence="1 5">Nitrogen metabolism; urea degradation; CO(2) and NH(3) from urea (urease route): step 1/1.</text>
</comment>
<comment type="catalytic activity">
    <reaction evidence="5 8">
        <text>urea + 2 H2O + H(+) = hydrogencarbonate + 2 NH4(+)</text>
        <dbReference type="Rhea" id="RHEA:20557"/>
        <dbReference type="ChEBI" id="CHEBI:15377"/>
        <dbReference type="ChEBI" id="CHEBI:15378"/>
        <dbReference type="ChEBI" id="CHEBI:16199"/>
        <dbReference type="ChEBI" id="CHEBI:17544"/>
        <dbReference type="ChEBI" id="CHEBI:28938"/>
        <dbReference type="EC" id="3.5.1.5"/>
    </reaction>
</comment>
<dbReference type="InterPro" id="IPR029754">
    <property type="entry name" value="Urease_Ni-bd"/>
</dbReference>
<dbReference type="GO" id="GO:0009039">
    <property type="term" value="F:urease activity"/>
    <property type="evidence" value="ECO:0007669"/>
    <property type="project" value="UniProtKB-EC"/>
</dbReference>
<evidence type="ECO:0000256" key="5">
    <source>
        <dbReference type="HAMAP-Rule" id="MF_01953"/>
    </source>
</evidence>
<name>A0ABY8NC66_9GAMM</name>
<dbReference type="Gene3D" id="3.20.20.140">
    <property type="entry name" value="Metal-dependent hydrolases"/>
    <property type="match status" value="1"/>
</dbReference>
<evidence type="ECO:0000256" key="9">
    <source>
        <dbReference type="RuleBase" id="RU004158"/>
    </source>
</evidence>
<dbReference type="NCBIfam" id="NF009685">
    <property type="entry name" value="PRK13206.1"/>
    <property type="match status" value="1"/>
</dbReference>
<sequence length="571" mass="61107">MSRMDRNSYAQMFGPTTGDRVRLADTELWLQVEKDFTRYGDEVKFGGGKVIRDGMGQSQRPSAETPDLVITNALILDHWGVVKADVGVKDGRIVGIGKAGNPDVQEGVDIVIGPGTEIIAGEGSILTAGAIDAHIHFICPQQVEEALMSGVTTMIGGGTGPATGTNATTCTPGPWNIGKMLQATDSLPMNFGFLGKGNASLPEALEEQLEAGACGLKLHEDWGTTPAAIDCCLTVAEKYDVQVAIHTDTLNESGFVDDTLEAFKGRAIHTYHTEGAGGGHAPDIIKACASSNVLPSSTNPTRPYTVNTVDEHLDMLMVCHHLDTSIPEDIAFADSRIRKETIAAEDIFHDLGAFSMIASDSQAMGRVGEVITRTWQTAHKMKVQRGNLPEDSSGDAAGADNFRARRYVAKYTINPAITHGIAHEVGSVEVGKLADLVLWKPAFFGIKPSMILKGGMIAAAPMGDPNASIPTPQPVHYRPMFGALGLAAAKTSLTFVSQAAMNNKVAETLGLQRRLAPCKNTRSITKKDMLLNDWQPDVTVDPQTYEVRADGKLLACEPAVELPLAQRYCLF</sequence>
<comment type="PTM">
    <text evidence="5">Carboxylation allows a single lysine to coordinate two nickel ions.</text>
</comment>
<dbReference type="RefSeq" id="WP_280319335.1">
    <property type="nucleotide sequence ID" value="NZ_CP118605.1"/>
</dbReference>
<comment type="subcellular location">
    <subcellularLocation>
        <location evidence="5 7">Cytoplasm</location>
    </subcellularLocation>
</comment>
<keyword evidence="5 7" id="KW-0963">Cytoplasm</keyword>
<dbReference type="PANTHER" id="PTHR43440">
    <property type="entry name" value="UREASE"/>
    <property type="match status" value="1"/>
</dbReference>
<dbReference type="Proteomes" id="UP001236500">
    <property type="component" value="Chromosome"/>
</dbReference>
<keyword evidence="4 5" id="KW-0378">Hydrolase</keyword>
<feature type="modified residue" description="N6-carboxylysine" evidence="5">
    <location>
        <position position="217"/>
    </location>
</feature>
<dbReference type="PROSITE" id="PS00145">
    <property type="entry name" value="UREASE_2"/>
    <property type="match status" value="1"/>
</dbReference>
<dbReference type="PROSITE" id="PS01120">
    <property type="entry name" value="UREASE_1"/>
    <property type="match status" value="1"/>
</dbReference>
<dbReference type="EC" id="3.5.1.5" evidence="5 6"/>
<dbReference type="NCBIfam" id="NF009686">
    <property type="entry name" value="PRK13207.1"/>
    <property type="match status" value="1"/>
</dbReference>
<evidence type="ECO:0000313" key="12">
    <source>
        <dbReference type="Proteomes" id="UP001236500"/>
    </source>
</evidence>
<dbReference type="EMBL" id="CP118605">
    <property type="protein sequence ID" value="WGL16040.1"/>
    <property type="molecule type" value="Genomic_DNA"/>
</dbReference>
<feature type="domain" description="Urease" evidence="10">
    <location>
        <begin position="129"/>
        <end position="571"/>
    </location>
</feature>
<evidence type="ECO:0000313" key="11">
    <source>
        <dbReference type="EMBL" id="WGL16040.1"/>
    </source>
</evidence>
<dbReference type="InterPro" id="IPR006680">
    <property type="entry name" value="Amidohydro-rel"/>
</dbReference>
<proteinExistence type="inferred from homology"/>
<accession>A0ABY8NC66</accession>
<dbReference type="InterPro" id="IPR017950">
    <property type="entry name" value="Urease_AS"/>
</dbReference>
<evidence type="ECO:0000256" key="6">
    <source>
        <dbReference type="NCBIfam" id="TIGR01792"/>
    </source>
</evidence>
<evidence type="ECO:0000256" key="8">
    <source>
        <dbReference type="RuleBase" id="RU000510"/>
    </source>
</evidence>
<feature type="binding site" evidence="5">
    <location>
        <position position="272"/>
    </location>
    <ligand>
        <name>Ni(2+)</name>
        <dbReference type="ChEBI" id="CHEBI:49786"/>
        <label>2</label>
    </ligand>
</feature>
<comment type="similarity">
    <text evidence="5 9">Belongs to the metallo-dependent hydrolases superfamily. Urease alpha subunit family.</text>
</comment>
<keyword evidence="3 5" id="KW-0479">Metal-binding</keyword>
<evidence type="ECO:0000256" key="7">
    <source>
        <dbReference type="PROSITE-ProRule" id="PRU00700"/>
    </source>
</evidence>
<dbReference type="PANTHER" id="PTHR43440:SF1">
    <property type="entry name" value="UREASE"/>
    <property type="match status" value="1"/>
</dbReference>
<dbReference type="SUPFAM" id="SSF51338">
    <property type="entry name" value="Composite domain of metallo-dependent hydrolases"/>
    <property type="match status" value="2"/>
</dbReference>
<feature type="binding site" evidence="5">
    <location>
        <position position="360"/>
    </location>
    <ligand>
        <name>Ni(2+)</name>
        <dbReference type="ChEBI" id="CHEBI:49786"/>
        <label>1</label>
    </ligand>
</feature>
<evidence type="ECO:0000256" key="1">
    <source>
        <dbReference type="ARBA" id="ARBA00004897"/>
    </source>
</evidence>
<feature type="binding site" evidence="5">
    <location>
        <position position="134"/>
    </location>
    <ligand>
        <name>Ni(2+)</name>
        <dbReference type="ChEBI" id="CHEBI:49786"/>
        <label>1</label>
    </ligand>
</feature>
<feature type="binding site" description="via carbamate group" evidence="5">
    <location>
        <position position="217"/>
    </location>
    <ligand>
        <name>Ni(2+)</name>
        <dbReference type="ChEBI" id="CHEBI:49786"/>
        <label>2</label>
    </ligand>
</feature>
<dbReference type="NCBIfam" id="TIGR01792">
    <property type="entry name" value="urease_alph"/>
    <property type="match status" value="1"/>
</dbReference>
<dbReference type="Gene3D" id="2.30.40.10">
    <property type="entry name" value="Urease, subunit C, domain 1"/>
    <property type="match status" value="1"/>
</dbReference>
<protein>
    <recommendedName>
        <fullName evidence="5 6">Urease subunit alpha</fullName>
        <ecNumber evidence="5 6">3.5.1.5</ecNumber>
    </recommendedName>
    <alternativeName>
        <fullName evidence="5">Urea amidohydrolase subunit alpha</fullName>
    </alternativeName>
</protein>
<gene>
    <name evidence="5 11" type="primary">ureC</name>
    <name evidence="11" type="ORF">PVT68_14840</name>
</gene>
<dbReference type="HAMAP" id="MF_01953">
    <property type="entry name" value="Urease_alpha"/>
    <property type="match status" value="1"/>
</dbReference>
<dbReference type="CDD" id="cd00375">
    <property type="entry name" value="Urease_alpha"/>
    <property type="match status" value="1"/>
</dbReference>
<comment type="subunit">
    <text evidence="5">Heterotrimer of UreA (gamma), UreB (beta) and UreC (alpha) subunits. Three heterotrimers associate to form the active enzyme.</text>
</comment>
<evidence type="ECO:0000256" key="3">
    <source>
        <dbReference type="ARBA" id="ARBA00022723"/>
    </source>
</evidence>
<dbReference type="PRINTS" id="PR01752">
    <property type="entry name" value="UREASE"/>
</dbReference>
<dbReference type="InterPro" id="IPR005848">
    <property type="entry name" value="Urease_asu"/>
</dbReference>
<dbReference type="InterPro" id="IPR017951">
    <property type="entry name" value="Urease_asu_c"/>
</dbReference>
<reference evidence="11 12" key="1">
    <citation type="submission" date="2023-02" db="EMBL/GenBank/DDBJ databases">
        <title>Description and genomic characterization of Microbulbifer bruguierae sp. nov., isolated from the sediment of mangrove plant Bruguiera sexangula.</title>
        <authorList>
            <person name="Long M."/>
        </authorList>
    </citation>
    <scope>NUCLEOTIDE SEQUENCE [LARGE SCALE GENOMIC DNA]</scope>
    <source>
        <strain evidence="11 12">H12</strain>
    </source>
</reference>
<dbReference type="Pfam" id="PF01979">
    <property type="entry name" value="Amidohydro_1"/>
    <property type="match status" value="1"/>
</dbReference>
<dbReference type="InterPro" id="IPR011612">
    <property type="entry name" value="Urease_alpha_N_dom"/>
</dbReference>
<dbReference type="InterPro" id="IPR032466">
    <property type="entry name" value="Metal_Hydrolase"/>
</dbReference>
<dbReference type="Pfam" id="PF00449">
    <property type="entry name" value="Urease_alpha"/>
    <property type="match status" value="1"/>
</dbReference>
<comment type="cofactor">
    <cofactor evidence="5 8">
        <name>Ni cation</name>
        <dbReference type="ChEBI" id="CHEBI:25516"/>
    </cofactor>
    <text evidence="5 8">Binds 2 nickel ions per subunit.</text>
</comment>
<dbReference type="SUPFAM" id="SSF51556">
    <property type="entry name" value="Metallo-dependent hydrolases"/>
    <property type="match status" value="1"/>
</dbReference>
<feature type="active site" description="Proton donor" evidence="5 7">
    <location>
        <position position="320"/>
    </location>
</feature>
<keyword evidence="12" id="KW-1185">Reference proteome</keyword>
<evidence type="ECO:0000256" key="4">
    <source>
        <dbReference type="ARBA" id="ARBA00022801"/>
    </source>
</evidence>
<feature type="binding site" description="via carbamate group" evidence="5">
    <location>
        <position position="217"/>
    </location>
    <ligand>
        <name>Ni(2+)</name>
        <dbReference type="ChEBI" id="CHEBI:49786"/>
        <label>1</label>
    </ligand>
</feature>
<dbReference type="InterPro" id="IPR050112">
    <property type="entry name" value="Urease_alpha_subunit"/>
</dbReference>
<feature type="binding site" evidence="5">
    <location>
        <position position="136"/>
    </location>
    <ligand>
        <name>Ni(2+)</name>
        <dbReference type="ChEBI" id="CHEBI:49786"/>
        <label>1</label>
    </ligand>
</feature>
<dbReference type="PROSITE" id="PS51368">
    <property type="entry name" value="UREASE_3"/>
    <property type="match status" value="1"/>
</dbReference>
<keyword evidence="2 5" id="KW-0533">Nickel</keyword>
<organism evidence="11 12">
    <name type="scientific">Microbulbifer bruguierae</name>
    <dbReference type="NCBI Taxonomy" id="3029061"/>
    <lineage>
        <taxon>Bacteria</taxon>
        <taxon>Pseudomonadati</taxon>
        <taxon>Pseudomonadota</taxon>
        <taxon>Gammaproteobacteria</taxon>
        <taxon>Cellvibrionales</taxon>
        <taxon>Microbulbiferaceae</taxon>
        <taxon>Microbulbifer</taxon>
    </lineage>
</organism>
<evidence type="ECO:0000256" key="2">
    <source>
        <dbReference type="ARBA" id="ARBA00022596"/>
    </source>
</evidence>
<evidence type="ECO:0000259" key="10">
    <source>
        <dbReference type="PROSITE" id="PS51368"/>
    </source>
</evidence>